<evidence type="ECO:0000259" key="2">
    <source>
        <dbReference type="Pfam" id="PF01167"/>
    </source>
</evidence>
<dbReference type="InterPro" id="IPR025659">
    <property type="entry name" value="Tubby-like_C"/>
</dbReference>
<keyword evidence="4" id="KW-1185">Reference proteome</keyword>
<protein>
    <recommendedName>
        <fullName evidence="2">Tubby C-terminal domain-containing protein</fullName>
    </recommendedName>
</protein>
<sequence length="248" mass="27739">MERECKEDIRFSTLEETLLPASPSESLTPDFFETHLAGLPLEPAPSIHAVPRLGETKQGKVTKKRTCFSSVYTYHSETGLSLAGTAAGMGWRIAEGEERVATLKGNFLGTRYILKTPDREALCVKYIGLYGDIGPRSFQVFIDPINTTYTEPLTTRIHKKQGKYIQLMNKQPYYNSETDAYVLNFSGRVTLPSVRNFQVIHPNDSGYITMTFGKVDTDEYILDYTYPWCAVDAFAVALSALGVKVGHE</sequence>
<dbReference type="STRING" id="1805483.A0A177EJG0"/>
<gene>
    <name evidence="3" type="ORF">NEDG_00483</name>
</gene>
<comment type="similarity">
    <text evidence="1">Belongs to the TUB family.</text>
</comment>
<dbReference type="Gene3D" id="3.20.90.10">
    <property type="entry name" value="Tubby Protein, Chain A"/>
    <property type="match status" value="1"/>
</dbReference>
<evidence type="ECO:0000313" key="3">
    <source>
        <dbReference type="EMBL" id="OAG32008.1"/>
    </source>
</evidence>
<comment type="caution">
    <text evidence="3">The sequence shown here is derived from an EMBL/GenBank/DDBJ whole genome shotgun (WGS) entry which is preliminary data.</text>
</comment>
<dbReference type="OrthoDB" id="8775810at2759"/>
<dbReference type="EMBL" id="LTDL01000014">
    <property type="protein sequence ID" value="OAG32008.1"/>
    <property type="molecule type" value="Genomic_DNA"/>
</dbReference>
<dbReference type="Pfam" id="PF01167">
    <property type="entry name" value="Tub"/>
    <property type="match status" value="1"/>
</dbReference>
<dbReference type="PANTHER" id="PTHR16517:SF7">
    <property type="entry name" value="PROTEIN KING TUBBY"/>
    <property type="match status" value="1"/>
</dbReference>
<proteinExistence type="inferred from homology"/>
<organism evidence="3 4">
    <name type="scientific">Nematocida displodere</name>
    <dbReference type="NCBI Taxonomy" id="1805483"/>
    <lineage>
        <taxon>Eukaryota</taxon>
        <taxon>Fungi</taxon>
        <taxon>Fungi incertae sedis</taxon>
        <taxon>Microsporidia</taxon>
        <taxon>Nematocida</taxon>
    </lineage>
</organism>
<dbReference type="SUPFAM" id="SSF54518">
    <property type="entry name" value="Tubby C-terminal domain-like"/>
    <property type="match status" value="1"/>
</dbReference>
<name>A0A177EJG0_9MICR</name>
<dbReference type="InterPro" id="IPR000007">
    <property type="entry name" value="Tubby_C"/>
</dbReference>
<accession>A0A177EJG0</accession>
<dbReference type="VEuPathDB" id="MicrosporidiaDB:NEDG_00483"/>
<evidence type="ECO:0000256" key="1">
    <source>
        <dbReference type="ARBA" id="ARBA00007129"/>
    </source>
</evidence>
<reference evidence="3 4" key="1">
    <citation type="submission" date="2016-02" db="EMBL/GenBank/DDBJ databases">
        <title>Discovery of a natural microsporidian pathogen with a broad tissue tropism in Caenorhabditis elegans.</title>
        <authorList>
            <person name="Luallen R.J."/>
            <person name="Reinke A.W."/>
            <person name="Tong L."/>
            <person name="Botts M.R."/>
            <person name="Felix M.-A."/>
            <person name="Troemel E.R."/>
        </authorList>
    </citation>
    <scope>NUCLEOTIDE SEQUENCE [LARGE SCALE GENOMIC DNA]</scope>
    <source>
        <strain evidence="3 4">JUm2807</strain>
    </source>
</reference>
<dbReference type="PANTHER" id="PTHR16517">
    <property type="entry name" value="TUBBY-RELATED"/>
    <property type="match status" value="1"/>
</dbReference>
<evidence type="ECO:0000313" key="4">
    <source>
        <dbReference type="Proteomes" id="UP000185944"/>
    </source>
</evidence>
<dbReference type="RefSeq" id="XP_067545609.1">
    <property type="nucleotide sequence ID" value="XM_067687901.1"/>
</dbReference>
<dbReference type="Proteomes" id="UP000185944">
    <property type="component" value="Unassembled WGS sequence"/>
</dbReference>
<dbReference type="GeneID" id="93646833"/>
<dbReference type="AlphaFoldDB" id="A0A177EJG0"/>
<feature type="domain" description="Tubby C-terminal" evidence="2">
    <location>
        <begin position="131"/>
        <end position="241"/>
    </location>
</feature>